<dbReference type="Proteomes" id="UP001153618">
    <property type="component" value="Unassembled WGS sequence"/>
</dbReference>
<protein>
    <submittedName>
        <fullName evidence="3">Uncharacterized protein</fullName>
    </submittedName>
</protein>
<organism evidence="3 4">
    <name type="scientific">Penicillium olsonii</name>
    <dbReference type="NCBI Taxonomy" id="99116"/>
    <lineage>
        <taxon>Eukaryota</taxon>
        <taxon>Fungi</taxon>
        <taxon>Dikarya</taxon>
        <taxon>Ascomycota</taxon>
        <taxon>Pezizomycotina</taxon>
        <taxon>Eurotiomycetes</taxon>
        <taxon>Eurotiomycetidae</taxon>
        <taxon>Eurotiales</taxon>
        <taxon>Aspergillaceae</taxon>
        <taxon>Penicillium</taxon>
    </lineage>
</organism>
<evidence type="ECO:0000313" key="3">
    <source>
        <dbReference type="EMBL" id="CAG7943176.1"/>
    </source>
</evidence>
<evidence type="ECO:0000313" key="4">
    <source>
        <dbReference type="Proteomes" id="UP001153618"/>
    </source>
</evidence>
<keyword evidence="2" id="KW-0732">Signal</keyword>
<sequence length="189" mass="20072">MWAKSFGICLLALGPTVSAGILGQRSSDSFSLYAYGDSIGGLPLYYADGNAVIANHTPDNATDVGQVAFTPGSSGPLVGNPANETDTSGKRSGSGSFKNQQLFVPSANSTDHQVGFTASASSDQVTSKFIWYGHFLLVETDDGEYTSLFYAKKNNSQEGAYSLQWNITDDDEDGEYYSVSMRSIAPSNA</sequence>
<feature type="region of interest" description="Disordered" evidence="1">
    <location>
        <begin position="70"/>
        <end position="95"/>
    </location>
</feature>
<evidence type="ECO:0000256" key="2">
    <source>
        <dbReference type="SAM" id="SignalP"/>
    </source>
</evidence>
<dbReference type="OrthoDB" id="5230873at2759"/>
<proteinExistence type="predicted"/>
<feature type="chain" id="PRO_5040736353" evidence="2">
    <location>
        <begin position="20"/>
        <end position="189"/>
    </location>
</feature>
<dbReference type="EMBL" id="CAJVOS010000006">
    <property type="protein sequence ID" value="CAG7943176.1"/>
    <property type="molecule type" value="Genomic_DNA"/>
</dbReference>
<evidence type="ECO:0000256" key="1">
    <source>
        <dbReference type="SAM" id="MobiDB-lite"/>
    </source>
</evidence>
<keyword evidence="4" id="KW-1185">Reference proteome</keyword>
<feature type="compositionally biased region" description="Polar residues" evidence="1">
    <location>
        <begin position="82"/>
        <end position="95"/>
    </location>
</feature>
<feature type="signal peptide" evidence="2">
    <location>
        <begin position="1"/>
        <end position="19"/>
    </location>
</feature>
<name>A0A9W4H9X2_PENOL</name>
<dbReference type="AlphaFoldDB" id="A0A9W4H9X2"/>
<gene>
    <name evidence="3" type="ORF">POLS_LOCUS254</name>
</gene>
<reference evidence="3" key="1">
    <citation type="submission" date="2021-07" db="EMBL/GenBank/DDBJ databases">
        <authorList>
            <person name="Branca A.L. A."/>
        </authorList>
    </citation>
    <scope>NUCLEOTIDE SEQUENCE</scope>
</reference>
<comment type="caution">
    <text evidence="3">The sequence shown here is derived from an EMBL/GenBank/DDBJ whole genome shotgun (WGS) entry which is preliminary data.</text>
</comment>
<accession>A0A9W4H9X2</accession>